<gene>
    <name evidence="11" type="ORF">DN745_18365</name>
</gene>
<dbReference type="PANTHER" id="PTHR43395">
    <property type="entry name" value="SENSOR HISTIDINE KINASE CHEA"/>
    <property type="match status" value="1"/>
</dbReference>
<dbReference type="InterPro" id="IPR004358">
    <property type="entry name" value="Sig_transdc_His_kin-like_C"/>
</dbReference>
<evidence type="ECO:0000313" key="12">
    <source>
        <dbReference type="Proteomes" id="UP000249799"/>
    </source>
</evidence>
<dbReference type="PROSITE" id="PS50109">
    <property type="entry name" value="HIS_KIN"/>
    <property type="match status" value="1"/>
</dbReference>
<keyword evidence="8" id="KW-0418">Kinase</keyword>
<dbReference type="InterPro" id="IPR008207">
    <property type="entry name" value="Sig_transdc_His_kin_Hpt_dom"/>
</dbReference>
<sequence>MSFGALIEKFRAVALDRIERMNVLLVQLEHDPMDAEATEEILREIHTLKGEAKMMGFADVNLVSHQTEHLLTLITERGFEIPQNVVDVAFEGFDIVRQLLTKSAGASDAPVDLSGFVERVTGARSAAALPSSPPISEVFYEPPSQAPASQFDDLAASLAADSWGDSAGPSDDFQDGLRASGGEGSRATAMDSEGVDRSWAPGGLRRGGHGRSTRARIDASQVATARRDGSGKSDDSPSSTSSDRLLRLQVGGSLRVDLEKLERLGDVAGEVLLLSRRLNYGLGELASIRDDLRLWLERLDGVLPIQTVSQLRNVVHRFDDFTSGTREETYLITSRTAQLDEEVRGLRHVPLAQVMSHYPRAVRDLAREQGKRVRLVHAFGNVEVDRTLLSALSEPMLHLIRNAVDHGIESPEERQEMGKEQEAVIRLQAEYIGDSIRVVIEDDGRGISPQLLREKAVARGLFSPERAELLSDQEALALIFDAGFTTRDSVSDVSGRGIGMDVVRRQVTEMGGYIEVESEVGEGTSITMILPVSSAVSQVLMVEIGGRQFALAAKQVVRVGAVSRAEIMRSHGAAFVDYDGEMIALADWAQLLIARGEPQPVDTREKLTVLILRRGSQFVAVSVCQVLGEREAMSRPFGDFLRGVRLCRGVALTDAGEVVPLLNVPELLAQSDVTSPRNMATLSTRARSEKLAGAEATATSPGAKESGDNPDFADLAPHAHEDPDTSNYSPQYRVLVVEDSEITRDLVTRILGNHGYQFVIAEDGQMGWELLQQHPVDLVLSDVQMPRMDGLELLSKIRASREFADLPVVMLTTLGDPKDKARALGLGADGYLVKLDFQESDLVEMVRRHLVID</sequence>
<dbReference type="InterPro" id="IPR004105">
    <property type="entry name" value="CheA-like_dim"/>
</dbReference>
<dbReference type="Proteomes" id="UP000249799">
    <property type="component" value="Chromosome"/>
</dbReference>
<dbReference type="Gene3D" id="3.40.50.2300">
    <property type="match status" value="1"/>
</dbReference>
<name>A0A2Z4FQF7_9DELT</name>
<dbReference type="InterPro" id="IPR001789">
    <property type="entry name" value="Sig_transdc_resp-reg_receiver"/>
</dbReference>
<dbReference type="RefSeq" id="WP_111337220.1">
    <property type="nucleotide sequence ID" value="NZ_CP030032.1"/>
</dbReference>
<dbReference type="GO" id="GO:0005737">
    <property type="term" value="C:cytoplasm"/>
    <property type="evidence" value="ECO:0007669"/>
    <property type="project" value="InterPro"/>
</dbReference>
<feature type="region of interest" description="Disordered" evidence="10">
    <location>
        <begin position="161"/>
        <end position="244"/>
    </location>
</feature>
<dbReference type="SMART" id="SM00073">
    <property type="entry name" value="HPT"/>
    <property type="match status" value="1"/>
</dbReference>
<evidence type="ECO:0000256" key="4">
    <source>
        <dbReference type="ARBA" id="ARBA00022500"/>
    </source>
</evidence>
<dbReference type="FunFam" id="3.30.565.10:FF:000016">
    <property type="entry name" value="Chemotaxis protein CheA, putative"/>
    <property type="match status" value="1"/>
</dbReference>
<keyword evidence="7" id="KW-0547">Nucleotide-binding</keyword>
<dbReference type="InterPro" id="IPR051315">
    <property type="entry name" value="Bact_Chemotaxis_CheA"/>
</dbReference>
<keyword evidence="5" id="KW-0597">Phosphoprotein</keyword>
<protein>
    <recommendedName>
        <fullName evidence="3">Chemotaxis protein CheA</fullName>
        <ecNumber evidence="2">2.7.13.3</ecNumber>
    </recommendedName>
</protein>
<dbReference type="KEGG" id="bsed:DN745_18365"/>
<dbReference type="Pfam" id="PF01627">
    <property type="entry name" value="Hpt"/>
    <property type="match status" value="1"/>
</dbReference>
<organism evidence="11 12">
    <name type="scientific">Bradymonas sediminis</name>
    <dbReference type="NCBI Taxonomy" id="1548548"/>
    <lineage>
        <taxon>Bacteria</taxon>
        <taxon>Deltaproteobacteria</taxon>
        <taxon>Bradymonadales</taxon>
        <taxon>Bradymonadaceae</taxon>
        <taxon>Bradymonas</taxon>
    </lineage>
</organism>
<evidence type="ECO:0000313" key="11">
    <source>
        <dbReference type="EMBL" id="AWV91183.1"/>
    </source>
</evidence>
<dbReference type="GO" id="GO:0006935">
    <property type="term" value="P:chemotaxis"/>
    <property type="evidence" value="ECO:0007669"/>
    <property type="project" value="UniProtKB-KW"/>
</dbReference>
<dbReference type="InterPro" id="IPR036890">
    <property type="entry name" value="HATPase_C_sf"/>
</dbReference>
<dbReference type="OrthoDB" id="9803176at2"/>
<dbReference type="InterPro" id="IPR005467">
    <property type="entry name" value="His_kinase_dom"/>
</dbReference>
<dbReference type="SMART" id="SM00448">
    <property type="entry name" value="REC"/>
    <property type="match status" value="1"/>
</dbReference>
<dbReference type="Pfam" id="PF00072">
    <property type="entry name" value="Response_reg"/>
    <property type="match status" value="1"/>
</dbReference>
<evidence type="ECO:0000256" key="1">
    <source>
        <dbReference type="ARBA" id="ARBA00000085"/>
    </source>
</evidence>
<dbReference type="InterPro" id="IPR003594">
    <property type="entry name" value="HATPase_dom"/>
</dbReference>
<keyword evidence="4" id="KW-0145">Chemotaxis</keyword>
<dbReference type="SMART" id="SM00387">
    <property type="entry name" value="HATPase_c"/>
    <property type="match status" value="1"/>
</dbReference>
<dbReference type="InterPro" id="IPR036641">
    <property type="entry name" value="HPT_dom_sf"/>
</dbReference>
<feature type="region of interest" description="Disordered" evidence="10">
    <location>
        <begin position="683"/>
        <end position="730"/>
    </location>
</feature>
<dbReference type="SMART" id="SM00260">
    <property type="entry name" value="CheW"/>
    <property type="match status" value="1"/>
</dbReference>
<dbReference type="GO" id="GO:0000155">
    <property type="term" value="F:phosphorelay sensor kinase activity"/>
    <property type="evidence" value="ECO:0007669"/>
    <property type="project" value="InterPro"/>
</dbReference>
<keyword evidence="6" id="KW-0808">Transferase</keyword>
<evidence type="ECO:0000256" key="5">
    <source>
        <dbReference type="ARBA" id="ARBA00022553"/>
    </source>
</evidence>
<reference evidence="11 12" key="1">
    <citation type="submission" date="2018-06" db="EMBL/GenBank/DDBJ databases">
        <title>Lujinxingia sediminis gen. nov. sp. nov., a new facultative anaerobic member of the class Deltaproteobacteria, and proposal of Lujinxingaceae fam. nov.</title>
        <authorList>
            <person name="Guo L.-Y."/>
            <person name="Li C.-M."/>
            <person name="Wang S."/>
            <person name="Du Z.-J."/>
        </authorList>
    </citation>
    <scope>NUCLEOTIDE SEQUENCE [LARGE SCALE GENOMIC DNA]</scope>
    <source>
        <strain evidence="11 12">FA350</strain>
    </source>
</reference>
<comment type="function">
    <text evidence="9">Involved in the transmission of sensory signals from the chemoreceptors to the flagellar motors. CheA is autophosphorylated; it can transfer its phosphate group to either CheB or CheY.</text>
</comment>
<evidence type="ECO:0000256" key="7">
    <source>
        <dbReference type="ARBA" id="ARBA00022741"/>
    </source>
</evidence>
<evidence type="ECO:0000256" key="6">
    <source>
        <dbReference type="ARBA" id="ARBA00022679"/>
    </source>
</evidence>
<dbReference type="Pfam" id="PF02518">
    <property type="entry name" value="HATPase_c"/>
    <property type="match status" value="1"/>
</dbReference>
<dbReference type="PROSITE" id="PS50110">
    <property type="entry name" value="RESPONSE_REGULATORY"/>
    <property type="match status" value="1"/>
</dbReference>
<dbReference type="Gene3D" id="3.30.565.10">
    <property type="entry name" value="Histidine kinase-like ATPase, C-terminal domain"/>
    <property type="match status" value="1"/>
</dbReference>
<dbReference type="InterPro" id="IPR036061">
    <property type="entry name" value="CheW-like_dom_sf"/>
</dbReference>
<evidence type="ECO:0000256" key="10">
    <source>
        <dbReference type="SAM" id="MobiDB-lite"/>
    </source>
</evidence>
<dbReference type="InterPro" id="IPR002545">
    <property type="entry name" value="CheW-lke_dom"/>
</dbReference>
<evidence type="ECO:0000256" key="2">
    <source>
        <dbReference type="ARBA" id="ARBA00012438"/>
    </source>
</evidence>
<dbReference type="SUPFAM" id="SSF47226">
    <property type="entry name" value="Histidine-containing phosphotransfer domain, HPT domain"/>
    <property type="match status" value="1"/>
</dbReference>
<accession>A0A2Z4FQF7</accession>
<dbReference type="SUPFAM" id="SSF52172">
    <property type="entry name" value="CheY-like"/>
    <property type="match status" value="1"/>
</dbReference>
<evidence type="ECO:0000256" key="8">
    <source>
        <dbReference type="ARBA" id="ARBA00022777"/>
    </source>
</evidence>
<dbReference type="Gene3D" id="2.30.30.40">
    <property type="entry name" value="SH3 Domains"/>
    <property type="match status" value="1"/>
</dbReference>
<keyword evidence="12" id="KW-1185">Reference proteome</keyword>
<dbReference type="AlphaFoldDB" id="A0A2Z4FQF7"/>
<dbReference type="EC" id="2.7.13.3" evidence="2"/>
<dbReference type="SUPFAM" id="SSF55874">
    <property type="entry name" value="ATPase domain of HSP90 chaperone/DNA topoisomerase II/histidine kinase"/>
    <property type="match status" value="1"/>
</dbReference>
<comment type="catalytic activity">
    <reaction evidence="1">
        <text>ATP + protein L-histidine = ADP + protein N-phospho-L-histidine.</text>
        <dbReference type="EC" id="2.7.13.3"/>
    </reaction>
</comment>
<dbReference type="InterPro" id="IPR011006">
    <property type="entry name" value="CheY-like_superfamily"/>
</dbReference>
<dbReference type="SMART" id="SM01231">
    <property type="entry name" value="H-kinase_dim"/>
    <property type="match status" value="1"/>
</dbReference>
<dbReference type="SUPFAM" id="SSF50341">
    <property type="entry name" value="CheW-like"/>
    <property type="match status" value="1"/>
</dbReference>
<dbReference type="CDD" id="cd00156">
    <property type="entry name" value="REC"/>
    <property type="match status" value="1"/>
</dbReference>
<dbReference type="Gene3D" id="1.20.120.160">
    <property type="entry name" value="HPT domain"/>
    <property type="match status" value="1"/>
</dbReference>
<dbReference type="EMBL" id="CP030032">
    <property type="protein sequence ID" value="AWV91183.1"/>
    <property type="molecule type" value="Genomic_DNA"/>
</dbReference>
<feature type="compositionally biased region" description="Basic and acidic residues" evidence="10">
    <location>
        <begin position="225"/>
        <end position="235"/>
    </location>
</feature>
<dbReference type="PRINTS" id="PR00344">
    <property type="entry name" value="BCTRLSENSOR"/>
</dbReference>
<evidence type="ECO:0000256" key="9">
    <source>
        <dbReference type="ARBA" id="ARBA00035100"/>
    </source>
</evidence>
<dbReference type="CDD" id="cd00088">
    <property type="entry name" value="HPT"/>
    <property type="match status" value="1"/>
</dbReference>
<dbReference type="Pfam" id="PF01584">
    <property type="entry name" value="CheW"/>
    <property type="match status" value="1"/>
</dbReference>
<dbReference type="PROSITE" id="PS50894">
    <property type="entry name" value="HPT"/>
    <property type="match status" value="1"/>
</dbReference>
<dbReference type="PANTHER" id="PTHR43395:SF10">
    <property type="entry name" value="CHEMOTAXIS PROTEIN CHEA"/>
    <property type="match status" value="1"/>
</dbReference>
<dbReference type="PROSITE" id="PS50851">
    <property type="entry name" value="CHEW"/>
    <property type="match status" value="1"/>
</dbReference>
<evidence type="ECO:0000256" key="3">
    <source>
        <dbReference type="ARBA" id="ARBA00021495"/>
    </source>
</evidence>
<proteinExistence type="predicted"/>